<dbReference type="Gene3D" id="3.40.605.10">
    <property type="entry name" value="Aldehyde Dehydrogenase, Chain A, domain 1"/>
    <property type="match status" value="1"/>
</dbReference>
<evidence type="ECO:0000313" key="6">
    <source>
        <dbReference type="EMBL" id="ETO91544.1"/>
    </source>
</evidence>
<evidence type="ECO:0000256" key="4">
    <source>
        <dbReference type="RuleBase" id="RU003345"/>
    </source>
</evidence>
<dbReference type="InterPro" id="IPR016161">
    <property type="entry name" value="Ald_DH/histidinol_DH"/>
</dbReference>
<dbReference type="Pfam" id="PF00171">
    <property type="entry name" value="Aldedh"/>
    <property type="match status" value="1"/>
</dbReference>
<dbReference type="STRING" id="1401685.P857_197"/>
<keyword evidence="2 4" id="KW-0560">Oxidoreductase</keyword>
<dbReference type="SUPFAM" id="SSF53720">
    <property type="entry name" value="ALDH-like"/>
    <property type="match status" value="1"/>
</dbReference>
<name>W2UZX8_9RICK</name>
<protein>
    <submittedName>
        <fullName evidence="6">Succinate-semialdehyde dehydrogenase [NADP+]</fullName>
    </submittedName>
</protein>
<dbReference type="GO" id="GO:0004777">
    <property type="term" value="F:succinate-semialdehyde dehydrogenase (NAD+) activity"/>
    <property type="evidence" value="ECO:0007669"/>
    <property type="project" value="TreeGrafter"/>
</dbReference>
<proteinExistence type="inferred from homology"/>
<evidence type="ECO:0000256" key="1">
    <source>
        <dbReference type="ARBA" id="ARBA00009986"/>
    </source>
</evidence>
<dbReference type="InterPro" id="IPR050740">
    <property type="entry name" value="Aldehyde_DH_Superfamily"/>
</dbReference>
<dbReference type="InterPro" id="IPR016162">
    <property type="entry name" value="Ald_DH_N"/>
</dbReference>
<evidence type="ECO:0000259" key="5">
    <source>
        <dbReference type="Pfam" id="PF00171"/>
    </source>
</evidence>
<comment type="similarity">
    <text evidence="1 4">Belongs to the aldehyde dehydrogenase family.</text>
</comment>
<dbReference type="InterPro" id="IPR029510">
    <property type="entry name" value="Ald_DH_CS_GLU"/>
</dbReference>
<keyword evidence="7" id="KW-1185">Reference proteome</keyword>
<dbReference type="Gene3D" id="3.40.309.10">
    <property type="entry name" value="Aldehyde Dehydrogenase, Chain A, domain 2"/>
    <property type="match status" value="1"/>
</dbReference>
<evidence type="ECO:0000256" key="3">
    <source>
        <dbReference type="PROSITE-ProRule" id="PRU10007"/>
    </source>
</evidence>
<dbReference type="PANTHER" id="PTHR43353">
    <property type="entry name" value="SUCCINATE-SEMIALDEHYDE DEHYDROGENASE, MITOCHONDRIAL"/>
    <property type="match status" value="1"/>
</dbReference>
<dbReference type="InterPro" id="IPR016163">
    <property type="entry name" value="Ald_DH_C"/>
</dbReference>
<dbReference type="PATRIC" id="fig|1401685.3.peg.455"/>
<gene>
    <name evidence="6" type="primary">gabD</name>
    <name evidence="6" type="ORF">P857_197</name>
</gene>
<dbReference type="PANTHER" id="PTHR43353:SF5">
    <property type="entry name" value="SUCCINATE-SEMIALDEHYDE DEHYDROGENASE, MITOCHONDRIAL"/>
    <property type="match status" value="1"/>
</dbReference>
<dbReference type="PROSITE" id="PS00687">
    <property type="entry name" value="ALDEHYDE_DEHYDR_GLU"/>
    <property type="match status" value="1"/>
</dbReference>
<reference evidence="6 7" key="1">
    <citation type="journal article" date="2013" name="PLoS ONE">
        <title>Bacterial endosymbiosis in a chordate host: long-term co-evolution and conservation of secondary metabolism.</title>
        <authorList>
            <person name="Kwan J.C."/>
            <person name="Schmidt E.W."/>
        </authorList>
    </citation>
    <scope>NUCLEOTIDE SEQUENCE [LARGE SCALE GENOMIC DNA]</scope>
    <source>
        <strain evidence="7">L6</strain>
    </source>
</reference>
<dbReference type="AlphaFoldDB" id="W2UZX8"/>
<dbReference type="FunFam" id="3.40.309.10:FF:000004">
    <property type="entry name" value="Succinate-semialdehyde dehydrogenase I"/>
    <property type="match status" value="1"/>
</dbReference>
<feature type="domain" description="Aldehyde dehydrogenase" evidence="5">
    <location>
        <begin position="23"/>
        <end position="477"/>
    </location>
</feature>
<feature type="active site" evidence="3">
    <location>
        <position position="256"/>
    </location>
</feature>
<evidence type="ECO:0000313" key="7">
    <source>
        <dbReference type="Proteomes" id="UP000018951"/>
    </source>
</evidence>
<dbReference type="EMBL" id="AXCJ01000003">
    <property type="protein sequence ID" value="ETO91544.1"/>
    <property type="molecule type" value="Genomic_DNA"/>
</dbReference>
<comment type="caution">
    <text evidence="6">The sequence shown here is derived from an EMBL/GenBank/DDBJ whole genome shotgun (WGS) entry which is preliminary data.</text>
</comment>
<dbReference type="FunFam" id="3.40.605.10:FF:000063">
    <property type="entry name" value="Succinate-semialdehyde dehydrogenase, mitochondrial"/>
    <property type="match status" value="1"/>
</dbReference>
<dbReference type="Proteomes" id="UP000018951">
    <property type="component" value="Unassembled WGS sequence"/>
</dbReference>
<evidence type="ECO:0000256" key="2">
    <source>
        <dbReference type="ARBA" id="ARBA00023002"/>
    </source>
</evidence>
<dbReference type="InterPro" id="IPR015590">
    <property type="entry name" value="Aldehyde_DH_dom"/>
</dbReference>
<accession>W2UZX8</accession>
<sequence length="483" mass="54001">MQINMIDIGKIIPPKSTYIDGRWVKSSKIFSVYNPATNESISEVPDMDEQQVLQIANKADECFHNWKSQSDRNLFLYTWYLLIKENYHTIAQLLTTEQGKNITSAEREVLSAAEFIPWYIAESERLYGENIPNRVKNNIHITQIIPTGTTLAITPWNYPVAMILRKCTASLAAGCPVLLKPSEETPLTALYLAELADQAGIGNAFSVITTRSNLQQVSKVLLASKKIKNVSFTGSVETGHLVYQAASMTMKKTVLELGGNSPFIVFSDADIENALNHAIFLKFLNAGQVCITANRFLIQEDIYNDFVSEFKHRVKNLSIGPGIDNHDIGPVINFDSVRKISTLVDTANKEGAHIEEMGIDRTNQQGSFKMPIIITKAHNDMEICQEEIFGPVAVFLKFKNEQEAFAIANDTNYGLASYCFSQNYGTIMRFRENLETGMMFINSCALPNPKTPFGGMKGSGIGQEGGENMLENYCLRQSIQMFY</sequence>
<dbReference type="GO" id="GO:0009450">
    <property type="term" value="P:gamma-aminobutyric acid catabolic process"/>
    <property type="evidence" value="ECO:0007669"/>
    <property type="project" value="TreeGrafter"/>
</dbReference>
<organism evidence="6 7">
    <name type="scientific">Candidatus Xenolissoclinum pacificiensis L6</name>
    <dbReference type="NCBI Taxonomy" id="1401685"/>
    <lineage>
        <taxon>Bacteria</taxon>
        <taxon>Pseudomonadati</taxon>
        <taxon>Pseudomonadota</taxon>
        <taxon>Alphaproteobacteria</taxon>
        <taxon>Rickettsiales</taxon>
        <taxon>Anaplasmataceae</taxon>
        <taxon>Candidatus Xenolissoclinum</taxon>
    </lineage>
</organism>